<evidence type="ECO:0000256" key="3">
    <source>
        <dbReference type="ARBA" id="ARBA00022833"/>
    </source>
</evidence>
<accession>A0A7I8LG97</accession>
<name>A0A7I8LG97_SPIIN</name>
<dbReference type="FunFam" id="3.30.40.100:FF:000005">
    <property type="entry name" value="uncharacterized protein LOC106759733 isoform X4"/>
    <property type="match status" value="1"/>
</dbReference>
<dbReference type="GO" id="GO:0008270">
    <property type="term" value="F:zinc ion binding"/>
    <property type="evidence" value="ECO:0007669"/>
    <property type="project" value="UniProtKB-KW"/>
</dbReference>
<feature type="region of interest" description="Disordered" evidence="5">
    <location>
        <begin position="113"/>
        <end position="147"/>
    </location>
</feature>
<dbReference type="Gene3D" id="3.30.40.100">
    <property type="match status" value="1"/>
</dbReference>
<dbReference type="InterPro" id="IPR011011">
    <property type="entry name" value="Znf_FYVE_PHD"/>
</dbReference>
<evidence type="ECO:0000256" key="2">
    <source>
        <dbReference type="ARBA" id="ARBA00022771"/>
    </source>
</evidence>
<evidence type="ECO:0000313" key="9">
    <source>
        <dbReference type="Proteomes" id="UP000663760"/>
    </source>
</evidence>
<keyword evidence="9" id="KW-1185">Reference proteome</keyword>
<dbReference type="InterPro" id="IPR019787">
    <property type="entry name" value="Znf_PHD-finger"/>
</dbReference>
<dbReference type="InterPro" id="IPR001965">
    <property type="entry name" value="Znf_PHD"/>
</dbReference>
<dbReference type="PROSITE" id="PS51050">
    <property type="entry name" value="ZF_CW"/>
    <property type="match status" value="1"/>
</dbReference>
<sequence length="396" mass="43341">MCASHVYKRRKLPNSVALLSGDNGIGGAQGGSAASSSMIPKCTPYLRQDGLVSRLAAQADGSRVVEPPSNSVEDRRLGKKLPVTSVRKLTSPGNCLDDCCSSSKLSMERASSSMRAGSRDTGECSSSGTLQTGPSAQLVSGDLPGSPSSSLDFLGGDDTRFDMPCKVCGVKGSPLRMLICDLCDEAFHFACCKARRLPEDEWYCRPCLRKKPKVLPETLSGQLFYIMSQKRKRRILREKLGPILSMLVDGDPYASGVRIGKKFQAEVPEWTGPVTDGDDYLAKASELDPAEWGSLNARSFSGSPRQCSIGNWLQCREMVYNEADENDEGTICGKWRRAPLFEAQTEDWDCSCALLWDPIHADCAVPQELETTQVLKHLKYVQLLKTRLVDKRGGQQ</sequence>
<organism evidence="8 9">
    <name type="scientific">Spirodela intermedia</name>
    <name type="common">Intermediate duckweed</name>
    <dbReference type="NCBI Taxonomy" id="51605"/>
    <lineage>
        <taxon>Eukaryota</taxon>
        <taxon>Viridiplantae</taxon>
        <taxon>Streptophyta</taxon>
        <taxon>Embryophyta</taxon>
        <taxon>Tracheophyta</taxon>
        <taxon>Spermatophyta</taxon>
        <taxon>Magnoliopsida</taxon>
        <taxon>Liliopsida</taxon>
        <taxon>Araceae</taxon>
        <taxon>Lemnoideae</taxon>
        <taxon>Spirodela</taxon>
    </lineage>
</organism>
<dbReference type="EMBL" id="LR746277">
    <property type="protein sequence ID" value="CAA7408254.1"/>
    <property type="molecule type" value="Genomic_DNA"/>
</dbReference>
<evidence type="ECO:0000313" key="8">
    <source>
        <dbReference type="EMBL" id="CAA7408254.1"/>
    </source>
</evidence>
<dbReference type="Pfam" id="PF00628">
    <property type="entry name" value="PHD"/>
    <property type="match status" value="1"/>
</dbReference>
<dbReference type="SUPFAM" id="SSF57903">
    <property type="entry name" value="FYVE/PHD zinc finger"/>
    <property type="match status" value="1"/>
</dbReference>
<keyword evidence="3" id="KW-0862">Zinc</keyword>
<dbReference type="OrthoDB" id="787137at2759"/>
<dbReference type="InterPro" id="IPR013083">
    <property type="entry name" value="Znf_RING/FYVE/PHD"/>
</dbReference>
<dbReference type="Proteomes" id="UP000663760">
    <property type="component" value="Chromosome 14"/>
</dbReference>
<evidence type="ECO:0000256" key="4">
    <source>
        <dbReference type="PROSITE-ProRule" id="PRU00146"/>
    </source>
</evidence>
<evidence type="ECO:0000256" key="5">
    <source>
        <dbReference type="SAM" id="MobiDB-lite"/>
    </source>
</evidence>
<keyword evidence="2 4" id="KW-0863">Zinc-finger</keyword>
<gene>
    <name evidence="8" type="ORF">SI8410_14018932</name>
</gene>
<dbReference type="InterPro" id="IPR011124">
    <property type="entry name" value="Znf_CW"/>
</dbReference>
<feature type="compositionally biased region" description="Low complexity" evidence="5">
    <location>
        <begin position="138"/>
        <end position="147"/>
    </location>
</feature>
<evidence type="ECO:0000259" key="7">
    <source>
        <dbReference type="PROSITE" id="PS51050"/>
    </source>
</evidence>
<feature type="domain" description="PHD-type" evidence="6">
    <location>
        <begin position="162"/>
        <end position="210"/>
    </location>
</feature>
<dbReference type="PROSITE" id="PS01359">
    <property type="entry name" value="ZF_PHD_1"/>
    <property type="match status" value="1"/>
</dbReference>
<dbReference type="Gene3D" id="3.30.40.10">
    <property type="entry name" value="Zinc/RING finger domain, C3HC4 (zinc finger)"/>
    <property type="match status" value="1"/>
</dbReference>
<dbReference type="SMART" id="SM00249">
    <property type="entry name" value="PHD"/>
    <property type="match status" value="1"/>
</dbReference>
<dbReference type="InterPro" id="IPR019786">
    <property type="entry name" value="Zinc_finger_PHD-type_CS"/>
</dbReference>
<feature type="compositionally biased region" description="Polar residues" evidence="5">
    <location>
        <begin position="123"/>
        <end position="137"/>
    </location>
</feature>
<feature type="domain" description="CW-type" evidence="7">
    <location>
        <begin position="306"/>
        <end position="371"/>
    </location>
</feature>
<dbReference type="AlphaFoldDB" id="A0A7I8LG97"/>
<evidence type="ECO:0000259" key="6">
    <source>
        <dbReference type="PROSITE" id="PS50016"/>
    </source>
</evidence>
<evidence type="ECO:0000256" key="1">
    <source>
        <dbReference type="ARBA" id="ARBA00022723"/>
    </source>
</evidence>
<reference evidence="8" key="1">
    <citation type="submission" date="2020-02" db="EMBL/GenBank/DDBJ databases">
        <authorList>
            <person name="Scholz U."/>
            <person name="Mascher M."/>
            <person name="Fiebig A."/>
        </authorList>
    </citation>
    <scope>NUCLEOTIDE SEQUENCE</scope>
</reference>
<dbReference type="PROSITE" id="PS50016">
    <property type="entry name" value="ZF_PHD_2"/>
    <property type="match status" value="1"/>
</dbReference>
<keyword evidence="1" id="KW-0479">Metal-binding</keyword>
<proteinExistence type="predicted"/>
<protein>
    <submittedName>
        <fullName evidence="8">Uncharacterized protein</fullName>
    </submittedName>
</protein>